<dbReference type="Pfam" id="PF00144">
    <property type="entry name" value="Beta-lactamase"/>
    <property type="match status" value="1"/>
</dbReference>
<reference evidence="5 6" key="1">
    <citation type="submission" date="2023-10" db="EMBL/GenBank/DDBJ databases">
        <title>Draft genome sequence of Xylaria bambusicola isolate GMP-LS, the root and basal stem rot pathogen of sugarcane in Indonesia.</title>
        <authorList>
            <person name="Selvaraj P."/>
            <person name="Muralishankar V."/>
            <person name="Muruganantham S."/>
            <person name="Sp S."/>
            <person name="Haryani S."/>
            <person name="Lau K.J.X."/>
            <person name="Naqvi N.I."/>
        </authorList>
    </citation>
    <scope>NUCLEOTIDE SEQUENCE [LARGE SCALE GENOMIC DNA]</scope>
    <source>
        <strain evidence="5">GMP-LS</strain>
    </source>
</reference>
<dbReference type="InterPro" id="IPR050789">
    <property type="entry name" value="Diverse_Enzym_Activities"/>
</dbReference>
<keyword evidence="2" id="KW-0378">Hydrolase</keyword>
<gene>
    <name evidence="5" type="ORF">RRF57_010366</name>
</gene>
<keyword evidence="6" id="KW-1185">Reference proteome</keyword>
<evidence type="ECO:0000256" key="2">
    <source>
        <dbReference type="ARBA" id="ARBA00022801"/>
    </source>
</evidence>
<comment type="similarity">
    <text evidence="1">Belongs to the class-A beta-lactamase family.</text>
</comment>
<dbReference type="InterPro" id="IPR012338">
    <property type="entry name" value="Beta-lactam/transpept-like"/>
</dbReference>
<protein>
    <recommendedName>
        <fullName evidence="4">Beta-lactamase-related domain-containing protein</fullName>
    </recommendedName>
</protein>
<dbReference type="SUPFAM" id="SSF56601">
    <property type="entry name" value="beta-lactamase/transpeptidase-like"/>
    <property type="match status" value="1"/>
</dbReference>
<dbReference type="Proteomes" id="UP001305414">
    <property type="component" value="Unassembled WGS sequence"/>
</dbReference>
<comment type="caution">
    <text evidence="5">The sequence shown here is derived from an EMBL/GenBank/DDBJ whole genome shotgun (WGS) entry which is preliminary data.</text>
</comment>
<evidence type="ECO:0000256" key="3">
    <source>
        <dbReference type="SAM" id="MobiDB-lite"/>
    </source>
</evidence>
<proteinExistence type="inferred from homology"/>
<evidence type="ECO:0000259" key="4">
    <source>
        <dbReference type="Pfam" id="PF00144"/>
    </source>
</evidence>
<dbReference type="AlphaFoldDB" id="A0AAN7UWI6"/>
<accession>A0AAN7UWI6</accession>
<evidence type="ECO:0000256" key="1">
    <source>
        <dbReference type="ARBA" id="ARBA00009009"/>
    </source>
</evidence>
<feature type="domain" description="Beta-lactamase-related" evidence="4">
    <location>
        <begin position="53"/>
        <end position="451"/>
    </location>
</feature>
<dbReference type="PANTHER" id="PTHR43283">
    <property type="entry name" value="BETA-LACTAMASE-RELATED"/>
    <property type="match status" value="1"/>
</dbReference>
<dbReference type="Gene3D" id="3.40.710.10">
    <property type="entry name" value="DD-peptidase/beta-lactamase superfamily"/>
    <property type="match status" value="1"/>
</dbReference>
<organism evidence="5 6">
    <name type="scientific">Xylaria bambusicola</name>
    <dbReference type="NCBI Taxonomy" id="326684"/>
    <lineage>
        <taxon>Eukaryota</taxon>
        <taxon>Fungi</taxon>
        <taxon>Dikarya</taxon>
        <taxon>Ascomycota</taxon>
        <taxon>Pezizomycotina</taxon>
        <taxon>Sordariomycetes</taxon>
        <taxon>Xylariomycetidae</taxon>
        <taxon>Xylariales</taxon>
        <taxon>Xylariaceae</taxon>
        <taxon>Xylaria</taxon>
    </lineage>
</organism>
<feature type="compositionally biased region" description="Polar residues" evidence="3">
    <location>
        <begin position="15"/>
        <end position="25"/>
    </location>
</feature>
<dbReference type="InterPro" id="IPR001466">
    <property type="entry name" value="Beta-lactam-related"/>
</dbReference>
<name>A0AAN7UWI6_9PEZI</name>
<evidence type="ECO:0000313" key="6">
    <source>
        <dbReference type="Proteomes" id="UP001305414"/>
    </source>
</evidence>
<dbReference type="EMBL" id="JAWHQM010000043">
    <property type="protein sequence ID" value="KAK5634653.1"/>
    <property type="molecule type" value="Genomic_DNA"/>
</dbReference>
<evidence type="ECO:0000313" key="5">
    <source>
        <dbReference type="EMBL" id="KAK5634653.1"/>
    </source>
</evidence>
<dbReference type="GO" id="GO:0016787">
    <property type="term" value="F:hydrolase activity"/>
    <property type="evidence" value="ECO:0007669"/>
    <property type="project" value="UniProtKB-KW"/>
</dbReference>
<dbReference type="PANTHER" id="PTHR43283:SF17">
    <property type="entry name" value="(LOVD), PUTATIVE (AFU_ORTHOLOGUE AFUA_5G00920)-RELATED"/>
    <property type="match status" value="1"/>
</dbReference>
<sequence>MFPRRVASPFRHATTRSGKAQSGPSNAAIIGAHRSWRSLSSATRTNTLEDAFEAACSTREIPGVALLASNRTGSWNYSKAFGRRSVHESASDEPLDENCSMWIASCTKLLTSVASLQCVERGWISLDDDVRDVLHELRDINIIKRKSVAQDFLTTKNIRPITLRHASPDYSGCFDKHLLTHTSGFSYEFNEPILQEWRRQQPEDQRGSWATLRGRFQHPLLYEPGTSWSYGPSTDWAGLLVERLSGMSLQDYTFKVARNIWEPLGIKSMTFFLSTRPDMKSRAASMCWREPESFASGEFSPVVHAERQPTLEPDLDDCLGGGGIYATPSEYIKVLRALLGDASAGNISDAAPPPLARLLRRSTAEAMFEPQLNEAGRKALQAVSEIPRLNLMMGGMPMATKKDWGLGGMLVMEDLPDWRQKGVMTWGGTPNLTWWIDRKAELCGLYAGQLMPLGDKRSVELTQLFEREMYARYRQATSAQS</sequence>
<feature type="region of interest" description="Disordered" evidence="3">
    <location>
        <begin position="1"/>
        <end position="26"/>
    </location>
</feature>